<dbReference type="SMART" id="SM01100">
    <property type="entry name" value="CRAL_TRIO_N"/>
    <property type="match status" value="1"/>
</dbReference>
<feature type="domain" description="CRAL-TRIO" evidence="10">
    <location>
        <begin position="144"/>
        <end position="318"/>
    </location>
</feature>
<accession>A0AAN7K5Y7</accession>
<protein>
    <recommendedName>
        <fullName evidence="10">CRAL-TRIO domain-containing protein</fullName>
    </recommendedName>
</protein>
<dbReference type="InterPro" id="IPR036865">
    <property type="entry name" value="CRAL-TRIO_dom_sf"/>
</dbReference>
<keyword evidence="6" id="KW-0333">Golgi apparatus</keyword>
<name>A0AAN7K5Y7_9MYRT</name>
<dbReference type="CDD" id="cd00170">
    <property type="entry name" value="SEC14"/>
    <property type="match status" value="1"/>
</dbReference>
<dbReference type="InterPro" id="IPR051026">
    <property type="entry name" value="PI/PC_transfer"/>
</dbReference>
<keyword evidence="12" id="KW-1185">Reference proteome</keyword>
<evidence type="ECO:0000259" key="10">
    <source>
        <dbReference type="PROSITE" id="PS50191"/>
    </source>
</evidence>
<dbReference type="EMBL" id="JAXIOK010000010">
    <property type="protein sequence ID" value="KAK4761265.1"/>
    <property type="molecule type" value="Genomic_DNA"/>
</dbReference>
<feature type="region of interest" description="Disordered" evidence="9">
    <location>
        <begin position="1"/>
        <end position="27"/>
    </location>
</feature>
<dbReference type="SUPFAM" id="SSF52087">
    <property type="entry name" value="CRAL/TRIO domain"/>
    <property type="match status" value="1"/>
</dbReference>
<dbReference type="GO" id="GO:0005886">
    <property type="term" value="C:plasma membrane"/>
    <property type="evidence" value="ECO:0007669"/>
    <property type="project" value="UniProtKB-SubCell"/>
</dbReference>
<dbReference type="GO" id="GO:0015031">
    <property type="term" value="P:protein transport"/>
    <property type="evidence" value="ECO:0007669"/>
    <property type="project" value="UniProtKB-KW"/>
</dbReference>
<comment type="similarity">
    <text evidence="8">Belongs to the SFH family.</text>
</comment>
<keyword evidence="7" id="KW-0175">Coiled coil</keyword>
<evidence type="ECO:0000313" key="11">
    <source>
        <dbReference type="EMBL" id="KAK4761265.1"/>
    </source>
</evidence>
<dbReference type="Pfam" id="PF03765">
    <property type="entry name" value="CRAL_TRIO_N"/>
    <property type="match status" value="1"/>
</dbReference>
<evidence type="ECO:0000313" key="12">
    <source>
        <dbReference type="Proteomes" id="UP001345219"/>
    </source>
</evidence>
<dbReference type="Gene3D" id="3.40.525.10">
    <property type="entry name" value="CRAL-TRIO lipid binding domain"/>
    <property type="match status" value="1"/>
</dbReference>
<keyword evidence="4" id="KW-1003">Cell membrane</keyword>
<sequence>MAPDSLDRVSRPYEQKEKCDMEPSDDAKVTRIGSLKKKALNASSKFKHTLKKRHSRRKSSNRICTISIEDIRDANELQAVDEFRQALISEELLPEKHDDYHMMLRFLKARKFNLEKAKQMWADMIKWRKEFGADTIIEDFEFEEINEVLKYYPHGHHGVDKDGRPIYIEMLGRVDAAKLLQVTTMDRYIKYHVKEFEKTFSFKFPACSIAAKRHIDSSTTILDVQGVGLKSLTKSARELIMVLQKVDGDNYPEALHQMFIINAGTGFRLLWNTIKTFLDPKTTSKIHVLGNKYQSKLLEVIDPSELPGFLGGTCTCSNSGGCLLSDKGPWSHPEILKMVHNGGAMHPGQVVKILNSEGKFIAYAKPQCAIVKASGASTAESSSETEDIASTNKAKGYPNMLLTPVHEEAKVAENMVFNDNVLGFIDHVPMVDKAVDACWNTPSPLKQQVTSIGRTIHTNDVDHSDGIHAQVVIALTTIFMFFVTLFRSMIYFFTGELPEDSPHNVAGVIPNVTPKEECCPTSLTSELYTGDAISSMLQKMAELEDKIYSISSKPLQMPFDKEELLNAAACRIDGLEAELISTKKALYEALMRQEELLAYIDTQEEAKLRKKSWW</sequence>
<evidence type="ECO:0000256" key="1">
    <source>
        <dbReference type="ARBA" id="ARBA00004202"/>
    </source>
</evidence>
<evidence type="ECO:0000256" key="2">
    <source>
        <dbReference type="ARBA" id="ARBA00004395"/>
    </source>
</evidence>
<keyword evidence="3" id="KW-0813">Transport</keyword>
<dbReference type="PRINTS" id="PR00180">
    <property type="entry name" value="CRETINALDHBP"/>
</dbReference>
<dbReference type="PANTHER" id="PTHR45657">
    <property type="entry name" value="CRAL-TRIO DOMAIN-CONTAINING PROTEIN YKL091C-RELATED"/>
    <property type="match status" value="1"/>
</dbReference>
<dbReference type="AlphaFoldDB" id="A0AAN7K5Y7"/>
<dbReference type="GO" id="GO:0000139">
    <property type="term" value="C:Golgi membrane"/>
    <property type="evidence" value="ECO:0007669"/>
    <property type="project" value="UniProtKB-SubCell"/>
</dbReference>
<dbReference type="PROSITE" id="PS50191">
    <property type="entry name" value="CRAL_TRIO"/>
    <property type="match status" value="1"/>
</dbReference>
<dbReference type="PANTHER" id="PTHR45657:SF5">
    <property type="entry name" value="PHOSPHATIDYLINOSITOL_PHOSPHATIDYLCHOLINE TRANSFER PROTEIN SFH6"/>
    <property type="match status" value="1"/>
</dbReference>
<proteinExistence type="inferred from homology"/>
<evidence type="ECO:0000256" key="3">
    <source>
        <dbReference type="ARBA" id="ARBA00022448"/>
    </source>
</evidence>
<dbReference type="InterPro" id="IPR011074">
    <property type="entry name" value="CRAL/TRIO_N_dom"/>
</dbReference>
<dbReference type="FunFam" id="3.40.525.10:FF:000011">
    <property type="entry name" value="SEC14 cytosolic factor"/>
    <property type="match status" value="1"/>
</dbReference>
<keyword evidence="4" id="KW-0472">Membrane</keyword>
<comment type="caution">
    <text evidence="11">The sequence shown here is derived from an EMBL/GenBank/DDBJ whole genome shotgun (WGS) entry which is preliminary data.</text>
</comment>
<evidence type="ECO:0000256" key="5">
    <source>
        <dbReference type="ARBA" id="ARBA00022927"/>
    </source>
</evidence>
<dbReference type="InterPro" id="IPR001251">
    <property type="entry name" value="CRAL-TRIO_dom"/>
</dbReference>
<dbReference type="SMART" id="SM00516">
    <property type="entry name" value="SEC14"/>
    <property type="match status" value="1"/>
</dbReference>
<keyword evidence="5" id="KW-0653">Protein transport</keyword>
<evidence type="ECO:0000256" key="4">
    <source>
        <dbReference type="ARBA" id="ARBA00022475"/>
    </source>
</evidence>
<organism evidence="11 12">
    <name type="scientific">Trapa incisa</name>
    <dbReference type="NCBI Taxonomy" id="236973"/>
    <lineage>
        <taxon>Eukaryota</taxon>
        <taxon>Viridiplantae</taxon>
        <taxon>Streptophyta</taxon>
        <taxon>Embryophyta</taxon>
        <taxon>Tracheophyta</taxon>
        <taxon>Spermatophyta</taxon>
        <taxon>Magnoliopsida</taxon>
        <taxon>eudicotyledons</taxon>
        <taxon>Gunneridae</taxon>
        <taxon>Pentapetalae</taxon>
        <taxon>rosids</taxon>
        <taxon>malvids</taxon>
        <taxon>Myrtales</taxon>
        <taxon>Lythraceae</taxon>
        <taxon>Trapa</taxon>
    </lineage>
</organism>
<dbReference type="InterPro" id="IPR036273">
    <property type="entry name" value="CRAL/TRIO_N_dom_sf"/>
</dbReference>
<comment type="subcellular location">
    <subcellularLocation>
        <location evidence="1">Cell membrane</location>
        <topology evidence="1">Peripheral membrane protein</topology>
    </subcellularLocation>
    <subcellularLocation>
        <location evidence="2">Golgi apparatus membrane</location>
        <topology evidence="2">Peripheral membrane protein</topology>
    </subcellularLocation>
</comment>
<dbReference type="SUPFAM" id="SSF46938">
    <property type="entry name" value="CRAL/TRIO N-terminal domain"/>
    <property type="match status" value="1"/>
</dbReference>
<evidence type="ECO:0000256" key="7">
    <source>
        <dbReference type="ARBA" id="ARBA00023054"/>
    </source>
</evidence>
<dbReference type="Pfam" id="PF00650">
    <property type="entry name" value="CRAL_TRIO"/>
    <property type="match status" value="1"/>
</dbReference>
<evidence type="ECO:0000256" key="8">
    <source>
        <dbReference type="ARBA" id="ARBA00038020"/>
    </source>
</evidence>
<reference evidence="11 12" key="1">
    <citation type="journal article" date="2023" name="Hortic Res">
        <title>Pangenome of water caltrop reveals structural variations and asymmetric subgenome divergence after allopolyploidization.</title>
        <authorList>
            <person name="Zhang X."/>
            <person name="Chen Y."/>
            <person name="Wang L."/>
            <person name="Yuan Y."/>
            <person name="Fang M."/>
            <person name="Shi L."/>
            <person name="Lu R."/>
            <person name="Comes H.P."/>
            <person name="Ma Y."/>
            <person name="Chen Y."/>
            <person name="Huang G."/>
            <person name="Zhou Y."/>
            <person name="Zheng Z."/>
            <person name="Qiu Y."/>
        </authorList>
    </citation>
    <scope>NUCLEOTIDE SEQUENCE [LARGE SCALE GENOMIC DNA]</scope>
    <source>
        <tissue evidence="11">Roots</tissue>
    </source>
</reference>
<gene>
    <name evidence="11" type="ORF">SAY87_006158</name>
</gene>
<evidence type="ECO:0000256" key="6">
    <source>
        <dbReference type="ARBA" id="ARBA00023034"/>
    </source>
</evidence>
<dbReference type="Gene3D" id="1.10.8.20">
    <property type="entry name" value="N-terminal domain of phosphatidylinositol transfer protein sec14p"/>
    <property type="match status" value="1"/>
</dbReference>
<evidence type="ECO:0000256" key="9">
    <source>
        <dbReference type="SAM" id="MobiDB-lite"/>
    </source>
</evidence>
<dbReference type="Proteomes" id="UP001345219">
    <property type="component" value="Chromosome 5"/>
</dbReference>